<dbReference type="AlphaFoldDB" id="A0A814YAD2"/>
<evidence type="ECO:0000313" key="2">
    <source>
        <dbReference type="Proteomes" id="UP000663889"/>
    </source>
</evidence>
<protein>
    <submittedName>
        <fullName evidence="1">Uncharacterized protein</fullName>
    </submittedName>
</protein>
<organism evidence="1 2">
    <name type="scientific">Rotaria sordida</name>
    <dbReference type="NCBI Taxonomy" id="392033"/>
    <lineage>
        <taxon>Eukaryota</taxon>
        <taxon>Metazoa</taxon>
        <taxon>Spiralia</taxon>
        <taxon>Gnathifera</taxon>
        <taxon>Rotifera</taxon>
        <taxon>Eurotatoria</taxon>
        <taxon>Bdelloidea</taxon>
        <taxon>Philodinida</taxon>
        <taxon>Philodinidae</taxon>
        <taxon>Rotaria</taxon>
    </lineage>
</organism>
<gene>
    <name evidence="1" type="ORF">SEV965_LOCUS22466</name>
</gene>
<evidence type="ECO:0000313" key="1">
    <source>
        <dbReference type="EMBL" id="CAF1226547.1"/>
    </source>
</evidence>
<dbReference type="Proteomes" id="UP000663889">
    <property type="component" value="Unassembled WGS sequence"/>
</dbReference>
<accession>A0A814YAD2</accession>
<comment type="caution">
    <text evidence="1">The sequence shown here is derived from an EMBL/GenBank/DDBJ whole genome shotgun (WGS) entry which is preliminary data.</text>
</comment>
<name>A0A814YAD2_9BILA</name>
<dbReference type="EMBL" id="CAJNOU010001591">
    <property type="protein sequence ID" value="CAF1226547.1"/>
    <property type="molecule type" value="Genomic_DNA"/>
</dbReference>
<reference evidence="1" key="1">
    <citation type="submission" date="2021-02" db="EMBL/GenBank/DDBJ databases">
        <authorList>
            <person name="Nowell W R."/>
        </authorList>
    </citation>
    <scope>NUCLEOTIDE SEQUENCE</scope>
</reference>
<sequence>MYSNKMVKEYVVDANFIRQYCLSDILINIKHFQFYIVSECQLLPNNIEKIINSFKIHPFFIDHQWINVNCFFDPFKSYQHLSSSNVNKLHFMNGLVFDPDICTWPYITSISIDLHPFLYLFLEQFDKLFPNVSYIKVYAEYYRNIGQFELPESLTIPFEKGQCKVTDIQFRNVTRLDLGFCLPGMINSCDTSIELNKARAKVFAHLISMSVQLKYLLVENIEWLFHVIQYASNELKRNALNTIQCAEFGIPSCHYGSNDSIYIGKNLASNELKRNALNTIQCAEFGIPSCHYGSNDSIHIGKNLVPFLSTYMPQLQILYLWRPDDFPWTSIRPDITPGYFHHIDVSQWIESLETSESIAKHVNVFKKDLRRLTRKLKQFVFLDIHGRIDPEKIEPYRSMVKKCFPRSKVDVKLTRFRLWI</sequence>
<proteinExistence type="predicted"/>